<dbReference type="KEGG" id="mby:MSBRM_0791"/>
<keyword evidence="2" id="KW-1003">Cell membrane</keyword>
<proteinExistence type="predicted"/>
<dbReference type="RefSeq" id="WP_048154714.1">
    <property type="nucleotide sequence ID" value="NZ_CP009528.1"/>
</dbReference>
<dbReference type="STRING" id="1434108.MSBRM_0791"/>
<dbReference type="HOGENOM" id="CLU_022017_7_3_2"/>
<dbReference type="GeneID" id="24844000"/>
<name>A0A0E3QRH5_METBA</name>
<feature type="transmembrane region" description="Helical" evidence="6">
    <location>
        <begin position="12"/>
        <end position="31"/>
    </location>
</feature>
<comment type="subcellular location">
    <subcellularLocation>
        <location evidence="1">Cell membrane</location>
        <topology evidence="1">Multi-pass membrane protein</topology>
    </subcellularLocation>
</comment>
<dbReference type="PANTHER" id="PTHR30250:SF11">
    <property type="entry name" value="O-ANTIGEN TRANSPORTER-RELATED"/>
    <property type="match status" value="1"/>
</dbReference>
<feature type="transmembrane region" description="Helical" evidence="6">
    <location>
        <begin position="416"/>
        <end position="436"/>
    </location>
</feature>
<dbReference type="PANTHER" id="PTHR30250">
    <property type="entry name" value="PST FAMILY PREDICTED COLANIC ACID TRANSPORTER"/>
    <property type="match status" value="1"/>
</dbReference>
<dbReference type="Pfam" id="PF13440">
    <property type="entry name" value="Polysacc_synt_3"/>
    <property type="match status" value="1"/>
</dbReference>
<keyword evidence="4 6" id="KW-1133">Transmembrane helix</keyword>
<feature type="transmembrane region" description="Helical" evidence="6">
    <location>
        <begin position="361"/>
        <end position="380"/>
    </location>
</feature>
<feature type="transmembrane region" description="Helical" evidence="6">
    <location>
        <begin position="298"/>
        <end position="314"/>
    </location>
</feature>
<feature type="transmembrane region" description="Helical" evidence="6">
    <location>
        <begin position="442"/>
        <end position="464"/>
    </location>
</feature>
<reference evidence="7 8" key="1">
    <citation type="submission" date="2014-07" db="EMBL/GenBank/DDBJ databases">
        <title>Methanogenic archaea and the global carbon cycle.</title>
        <authorList>
            <person name="Henriksen J.R."/>
            <person name="Luke J."/>
            <person name="Reinhart S."/>
            <person name="Benedict M.N."/>
            <person name="Youngblut N.D."/>
            <person name="Metcalf M.E."/>
            <person name="Whitaker R.J."/>
            <person name="Metcalf W.W."/>
        </authorList>
    </citation>
    <scope>NUCLEOTIDE SEQUENCE [LARGE SCALE GENOMIC DNA]</scope>
    <source>
        <strain evidence="7 8">MS</strain>
    </source>
</reference>
<keyword evidence="8" id="KW-1185">Reference proteome</keyword>
<keyword evidence="5 6" id="KW-0472">Membrane</keyword>
<evidence type="ECO:0000256" key="5">
    <source>
        <dbReference type="ARBA" id="ARBA00023136"/>
    </source>
</evidence>
<feature type="transmembrane region" description="Helical" evidence="6">
    <location>
        <begin position="81"/>
        <end position="103"/>
    </location>
</feature>
<dbReference type="GO" id="GO:0005886">
    <property type="term" value="C:plasma membrane"/>
    <property type="evidence" value="ECO:0007669"/>
    <property type="project" value="UniProtKB-SubCell"/>
</dbReference>
<dbReference type="AlphaFoldDB" id="A0A0E3QRH5"/>
<protein>
    <submittedName>
        <fullName evidence="7">Membrane protein involved in the export of O-antigen, teichoic acid lipoteichoic acids</fullName>
    </submittedName>
</protein>
<dbReference type="InterPro" id="IPR050833">
    <property type="entry name" value="Poly_Biosynth_Transport"/>
</dbReference>
<feature type="transmembrane region" description="Helical" evidence="6">
    <location>
        <begin position="43"/>
        <end position="69"/>
    </location>
</feature>
<sequence>MANTKFIKDVGLIGITQALIGLSGFFLLPVITKTLGSYDYGIWAQINITVSLLSPLALMGLSMGVVRFLSSEKDNEKIREGFFSVLFFVAFTGLLVSIVVFLLSDFLAASIFKDISTSDFIKVGAFLVFLSAINQISLFYFRVSRQTETFAFLTLFQTFGQLTLILSFLLMGFGLFEVISAVLIVQGLLFIISIYKIVSQIGFRIPKFNQIEEYLKYSAPLTPNSLIRWITDSSDRYMVSYFLGLSQVGIYSASYAIGNLILLFITPLQFILFPELSRLFDEGKIDEVKVYLSYSMKYFLLIAIPAVFGLSALAKPMLEILTTHEFISGSIVIPFIALSGLLSGIFQIVINITHLVKKTKFNLYIHIFAALLNIVFNFLLIPSIGIVGAAIATLISYTLMVIICILVSYKYIEFNLNFGFILRSVMASSIMLGVISCLNPSNIMGLFGSVLMGAFVYLTIMILIKGISRHDLNIVKDFCINIRNMLFKKINYVLFR</sequence>
<keyword evidence="3 6" id="KW-0812">Transmembrane</keyword>
<feature type="transmembrane region" description="Helical" evidence="6">
    <location>
        <begin position="260"/>
        <end position="277"/>
    </location>
</feature>
<evidence type="ECO:0000256" key="4">
    <source>
        <dbReference type="ARBA" id="ARBA00022989"/>
    </source>
</evidence>
<evidence type="ECO:0000256" key="1">
    <source>
        <dbReference type="ARBA" id="ARBA00004651"/>
    </source>
</evidence>
<evidence type="ECO:0000256" key="3">
    <source>
        <dbReference type="ARBA" id="ARBA00022692"/>
    </source>
</evidence>
<evidence type="ECO:0000313" key="7">
    <source>
        <dbReference type="EMBL" id="AKB53789.1"/>
    </source>
</evidence>
<organism evidence="7 8">
    <name type="scientific">Methanosarcina barkeri MS</name>
    <dbReference type="NCBI Taxonomy" id="1434108"/>
    <lineage>
        <taxon>Archaea</taxon>
        <taxon>Methanobacteriati</taxon>
        <taxon>Methanobacteriota</taxon>
        <taxon>Stenosarchaea group</taxon>
        <taxon>Methanomicrobia</taxon>
        <taxon>Methanosarcinales</taxon>
        <taxon>Methanosarcinaceae</taxon>
        <taxon>Methanosarcina</taxon>
    </lineage>
</organism>
<dbReference type="PATRIC" id="fig|1434108.4.peg.954"/>
<feature type="transmembrane region" description="Helical" evidence="6">
    <location>
        <begin position="123"/>
        <end position="143"/>
    </location>
</feature>
<dbReference type="CDD" id="cd13128">
    <property type="entry name" value="MATE_Wzx_like"/>
    <property type="match status" value="1"/>
</dbReference>
<feature type="transmembrane region" description="Helical" evidence="6">
    <location>
        <begin position="386"/>
        <end position="409"/>
    </location>
</feature>
<accession>A0A0E3QRH5</accession>
<feature type="transmembrane region" description="Helical" evidence="6">
    <location>
        <begin position="178"/>
        <end position="198"/>
    </location>
</feature>
<feature type="transmembrane region" description="Helical" evidence="6">
    <location>
        <begin position="150"/>
        <end position="172"/>
    </location>
</feature>
<feature type="transmembrane region" description="Helical" evidence="6">
    <location>
        <begin position="326"/>
        <end position="349"/>
    </location>
</feature>
<gene>
    <name evidence="7" type="ORF">MSBRM_0791</name>
</gene>
<dbReference type="Proteomes" id="UP000033033">
    <property type="component" value="Chromosome"/>
</dbReference>
<evidence type="ECO:0000313" key="8">
    <source>
        <dbReference type="Proteomes" id="UP000033033"/>
    </source>
</evidence>
<evidence type="ECO:0000256" key="6">
    <source>
        <dbReference type="SAM" id="Phobius"/>
    </source>
</evidence>
<evidence type="ECO:0000256" key="2">
    <source>
        <dbReference type="ARBA" id="ARBA00022475"/>
    </source>
</evidence>
<dbReference type="EMBL" id="CP009528">
    <property type="protein sequence ID" value="AKB53789.1"/>
    <property type="molecule type" value="Genomic_DNA"/>
</dbReference>